<dbReference type="Gene3D" id="3.40.50.2300">
    <property type="match status" value="1"/>
</dbReference>
<sequence length="247" mass="26588">MDRSPRILVASPLARIITPALANAFPGGAVEEALDRDDVRRQVAGRVRYDVVIADLVWNHPDLEYSFDGLDVLDILRAADRPAPVILATQGHTIELDLLDEARLRPEIAAVFPKSIGAGELSTLVRDAAVGRRHIAAVPASRKPPLYEAFRSRKGQTAGRLAGAIAVGRATDGVTLAAAAGVAVNTANKVTAHYLGPIIVQRGEHDPDLPLTLPAVYRWCGLHARYIVSWCRRNGHADVLKSPNTDS</sequence>
<reference evidence="2" key="2">
    <citation type="submission" date="2016-02" db="EMBL/GenBank/DDBJ databases">
        <title>Draft genome sequence of five rapidly growing Mycobacterium species.</title>
        <authorList>
            <person name="Katahira K."/>
            <person name="Gotou Y."/>
            <person name="Iida K."/>
            <person name="Ogura Y."/>
            <person name="Hayashi T."/>
        </authorList>
    </citation>
    <scope>NUCLEOTIDE SEQUENCE [LARGE SCALE GENOMIC DNA]</scope>
    <source>
        <strain evidence="2">JCM15654</strain>
    </source>
</reference>
<dbReference type="Proteomes" id="UP000069620">
    <property type="component" value="Unassembled WGS sequence"/>
</dbReference>
<accession>A0A117I5L2</accession>
<protein>
    <recommendedName>
        <fullName evidence="3">Response regulator</fullName>
    </recommendedName>
</protein>
<dbReference type="AlphaFoldDB" id="A0A117I5L2"/>
<keyword evidence="2" id="KW-1185">Reference proteome</keyword>
<evidence type="ECO:0008006" key="3">
    <source>
        <dbReference type="Google" id="ProtNLM"/>
    </source>
</evidence>
<gene>
    <name evidence="1" type="ORF">RMCB_2765</name>
</gene>
<comment type="caution">
    <text evidence="1">The sequence shown here is derived from an EMBL/GenBank/DDBJ whole genome shotgun (WGS) entry which is preliminary data.</text>
</comment>
<dbReference type="InterPro" id="IPR011006">
    <property type="entry name" value="CheY-like_superfamily"/>
</dbReference>
<dbReference type="RefSeq" id="WP_062829214.1">
    <property type="nucleotide sequence ID" value="NZ_BCSX01000024.1"/>
</dbReference>
<name>A0A117I5L2_9MYCO</name>
<organism evidence="1 2">
    <name type="scientific">Mycolicibacterium brisbanense</name>
    <dbReference type="NCBI Taxonomy" id="146020"/>
    <lineage>
        <taxon>Bacteria</taxon>
        <taxon>Bacillati</taxon>
        <taxon>Actinomycetota</taxon>
        <taxon>Actinomycetes</taxon>
        <taxon>Mycobacteriales</taxon>
        <taxon>Mycobacteriaceae</taxon>
        <taxon>Mycolicibacterium</taxon>
    </lineage>
</organism>
<dbReference type="EMBL" id="BCSX01000024">
    <property type="protein sequence ID" value="GAS88669.1"/>
    <property type="molecule type" value="Genomic_DNA"/>
</dbReference>
<reference evidence="2" key="1">
    <citation type="journal article" date="2016" name="Genome Announc.">
        <title>Draft Genome Sequences of Five Rapidly Growing Mycobacterium Species, M. thermoresistibile, M. fortuitum subsp. acetamidolyticum, M. canariasense, M. brisbanense, and M. novocastrense.</title>
        <authorList>
            <person name="Katahira K."/>
            <person name="Ogura Y."/>
            <person name="Gotoh Y."/>
            <person name="Hayashi T."/>
        </authorList>
    </citation>
    <scope>NUCLEOTIDE SEQUENCE [LARGE SCALE GENOMIC DNA]</scope>
    <source>
        <strain evidence="2">JCM15654</strain>
    </source>
</reference>
<dbReference type="OrthoDB" id="4530432at2"/>
<dbReference type="SUPFAM" id="SSF52172">
    <property type="entry name" value="CheY-like"/>
    <property type="match status" value="1"/>
</dbReference>
<evidence type="ECO:0000313" key="1">
    <source>
        <dbReference type="EMBL" id="GAS88669.1"/>
    </source>
</evidence>
<proteinExistence type="predicted"/>
<evidence type="ECO:0000313" key="2">
    <source>
        <dbReference type="Proteomes" id="UP000069620"/>
    </source>
</evidence>